<dbReference type="PANTHER" id="PTHR11803">
    <property type="entry name" value="2-IMINOBUTANOATE/2-IMINOPROPANOATE DEAMINASE RIDA"/>
    <property type="match status" value="1"/>
</dbReference>
<dbReference type="Proteomes" id="UP001597510">
    <property type="component" value="Unassembled WGS sequence"/>
</dbReference>
<keyword evidence="4" id="KW-1185">Reference proteome</keyword>
<dbReference type="InterPro" id="IPR035959">
    <property type="entry name" value="RutC-like_sf"/>
</dbReference>
<reference evidence="4" key="1">
    <citation type="journal article" date="2019" name="Int. J. Syst. Evol. Microbiol.">
        <title>The Global Catalogue of Microorganisms (GCM) 10K type strain sequencing project: providing services to taxonomists for standard genome sequencing and annotation.</title>
        <authorList>
            <consortium name="The Broad Institute Genomics Platform"/>
            <consortium name="The Broad Institute Genome Sequencing Center for Infectious Disease"/>
            <person name="Wu L."/>
            <person name="Ma J."/>
        </authorList>
    </citation>
    <scope>NUCLEOTIDE SEQUENCE [LARGE SCALE GENOMIC DNA]</scope>
    <source>
        <strain evidence="4">KCTC 52344</strain>
    </source>
</reference>
<comment type="caution">
    <text evidence="3">The sequence shown here is derived from an EMBL/GenBank/DDBJ whole genome shotgun (WGS) entry which is preliminary data.</text>
</comment>
<feature type="signal peptide" evidence="2">
    <location>
        <begin position="1"/>
        <end position="18"/>
    </location>
</feature>
<dbReference type="PANTHER" id="PTHR11803:SF58">
    <property type="entry name" value="PROTEIN HMF1-RELATED"/>
    <property type="match status" value="1"/>
</dbReference>
<evidence type="ECO:0000256" key="2">
    <source>
        <dbReference type="SAM" id="SignalP"/>
    </source>
</evidence>
<proteinExistence type="inferred from homology"/>
<dbReference type="CDD" id="cd00448">
    <property type="entry name" value="YjgF_YER057c_UK114_family"/>
    <property type="match status" value="1"/>
</dbReference>
<dbReference type="GO" id="GO:0016787">
    <property type="term" value="F:hydrolase activity"/>
    <property type="evidence" value="ECO:0007669"/>
    <property type="project" value="UniProtKB-KW"/>
</dbReference>
<accession>A0ABW5J7Y2</accession>
<dbReference type="SUPFAM" id="SSF55298">
    <property type="entry name" value="YjgF-like"/>
    <property type="match status" value="1"/>
</dbReference>
<dbReference type="Gene3D" id="3.30.1330.40">
    <property type="entry name" value="RutC-like"/>
    <property type="match status" value="1"/>
</dbReference>
<protein>
    <submittedName>
        <fullName evidence="3">RidA family protein</fullName>
        <ecNumber evidence="3">3.5.-.-</ecNumber>
    </submittedName>
</protein>
<name>A0ABW5J7Y2_9BACT</name>
<sequence>MKFFLFTITLLFTLNSFAQSTLKFVNPSSVATPKGYSQTAQIDLGNTTMLLIAGQVPLDKQGNLIGKDDFEKQTTQVFSNIKNIIEEAGGNMNHLAKITIFIKDVSKIQVVREVRDKFINTQTPPASTLVEVSNLYRSDVMIEIEATAVIPKK</sequence>
<dbReference type="EC" id="3.5.-.-" evidence="3"/>
<comment type="similarity">
    <text evidence="1">Belongs to the RutC family.</text>
</comment>
<gene>
    <name evidence="3" type="ORF">ACFSR2_12280</name>
</gene>
<dbReference type="RefSeq" id="WP_340235908.1">
    <property type="nucleotide sequence ID" value="NZ_JBBEWC010000005.1"/>
</dbReference>
<evidence type="ECO:0000313" key="3">
    <source>
        <dbReference type="EMBL" id="MFD2521664.1"/>
    </source>
</evidence>
<keyword evidence="3" id="KW-0378">Hydrolase</keyword>
<evidence type="ECO:0000256" key="1">
    <source>
        <dbReference type="ARBA" id="ARBA00010552"/>
    </source>
</evidence>
<dbReference type="EMBL" id="JBHULC010000011">
    <property type="protein sequence ID" value="MFD2521664.1"/>
    <property type="molecule type" value="Genomic_DNA"/>
</dbReference>
<feature type="chain" id="PRO_5047344900" evidence="2">
    <location>
        <begin position="19"/>
        <end position="153"/>
    </location>
</feature>
<dbReference type="InterPro" id="IPR006175">
    <property type="entry name" value="YjgF/YER057c/UK114"/>
</dbReference>
<evidence type="ECO:0000313" key="4">
    <source>
        <dbReference type="Proteomes" id="UP001597510"/>
    </source>
</evidence>
<organism evidence="3 4">
    <name type="scientific">Emticicia soli</name>
    <dbReference type="NCBI Taxonomy" id="2027878"/>
    <lineage>
        <taxon>Bacteria</taxon>
        <taxon>Pseudomonadati</taxon>
        <taxon>Bacteroidota</taxon>
        <taxon>Cytophagia</taxon>
        <taxon>Cytophagales</taxon>
        <taxon>Leadbetterellaceae</taxon>
        <taxon>Emticicia</taxon>
    </lineage>
</organism>
<keyword evidence="2" id="KW-0732">Signal</keyword>
<dbReference type="Pfam" id="PF01042">
    <property type="entry name" value="Ribonuc_L-PSP"/>
    <property type="match status" value="1"/>
</dbReference>